<dbReference type="GO" id="GO:0003746">
    <property type="term" value="F:translation elongation factor activity"/>
    <property type="evidence" value="ECO:0007669"/>
    <property type="project" value="TreeGrafter"/>
</dbReference>
<evidence type="ECO:0000256" key="1">
    <source>
        <dbReference type="ARBA" id="ARBA00004229"/>
    </source>
</evidence>
<dbReference type="InterPro" id="IPR000795">
    <property type="entry name" value="T_Tr_GTP-bd_dom"/>
</dbReference>
<dbReference type="GO" id="GO:0001514">
    <property type="term" value="P:selenocysteine incorporation"/>
    <property type="evidence" value="ECO:0007669"/>
    <property type="project" value="TreeGrafter"/>
</dbReference>
<evidence type="ECO:0000259" key="4">
    <source>
        <dbReference type="PROSITE" id="PS51722"/>
    </source>
</evidence>
<evidence type="ECO:0000313" key="5">
    <source>
        <dbReference type="EMBL" id="CAE0373087.1"/>
    </source>
</evidence>
<sequence>MSEPLNVNVGVMGHVDSGKTTLVKAMSTTLSTAALDKHPQSQARGMTIDLGFSSFTAPVPTKLKDECQRLNLATDFLQLTLVDCPGHASLIRTIIGGAQIIDIMLLVVDCQKGIQAQTAECLVIGEITTERMVIALNKIDLIPESERESRCEAIERKIRRQLHLSKFYENCNIIRTAACPGGEKNAAHQRSSTGTKVESMGIKELVMALANVQNIPQRDANAPFFFSIDHCFPIKGQGTVVTGTCLRGTSTVGDNVELPALAIEKKIKSIQKFRKPAKKITAGDRAGLCLAQLDSGLVERGVLAAPGSVPFIWAAVARIRRIRFFKGVCRTESKLHITVGHTTCIATAYFFGADGTICTDLFEPGQQFPYQEELMPRPHADINELEPDICTEQFVLLRFEDVKVHCQTDAMVIGSRLSETSDSAGGCRLVFHGRLVYFVEAREKKELADIVQLYKIKQKTCAILKVESPSSEKNGHHYEALASGLFSSSAPMRQFVGLKVQANTGEIGTIASAYGPNDKFKVSFKTGTMVRPGPEALYLRYKRYIFRPNKTMYQDEDCYFKDPPVKPENLLINTPSRKNKKIGMKGEKKTDKDKLEISIVQQKKKPAAENRSQPIASVLPSTNPIRHGRLERIKGDRLENGRAAAVIAEGFFVAEEDQRPYIGDVVRGQNGDTGKLVGPFGKAGKSKVDFSQEGGTTLEAGATLSLFLSDKDYSGANK</sequence>
<evidence type="ECO:0000313" key="6">
    <source>
        <dbReference type="EMBL" id="CAE0373089.1"/>
    </source>
</evidence>
<name>A0A6S8F4L4_9STRA</name>
<dbReference type="InterPro" id="IPR049393">
    <property type="entry name" value="eEFSec_III"/>
</dbReference>
<dbReference type="SUPFAM" id="SSF52540">
    <property type="entry name" value="P-loop containing nucleoside triphosphate hydrolases"/>
    <property type="match status" value="1"/>
</dbReference>
<dbReference type="InterPro" id="IPR027417">
    <property type="entry name" value="P-loop_NTPase"/>
</dbReference>
<accession>A0A6S8F4L4</accession>
<dbReference type="PRINTS" id="PR00315">
    <property type="entry name" value="ELONGATNFCT"/>
</dbReference>
<dbReference type="EMBL" id="HBIJ01021401">
    <property type="protein sequence ID" value="CAE0373087.1"/>
    <property type="molecule type" value="Transcribed_RNA"/>
</dbReference>
<dbReference type="CDD" id="cd04094">
    <property type="entry name" value="eSelB_III"/>
    <property type="match status" value="1"/>
</dbReference>
<gene>
    <name evidence="5" type="ORF">ALAG00032_LOCUS13887</name>
    <name evidence="6" type="ORF">ALAG00032_LOCUS13889</name>
</gene>
<protein>
    <recommendedName>
        <fullName evidence="2">Elongation factor Tu, chloroplastic</fullName>
    </recommendedName>
</protein>
<dbReference type="Pfam" id="PF21131">
    <property type="entry name" value="eEFSec_4th"/>
    <property type="match status" value="1"/>
</dbReference>
<feature type="compositionally biased region" description="Basic and acidic residues" evidence="3">
    <location>
        <begin position="584"/>
        <end position="594"/>
    </location>
</feature>
<dbReference type="InterPro" id="IPR050055">
    <property type="entry name" value="EF-Tu_GTPase"/>
</dbReference>
<dbReference type="CDD" id="cd01889">
    <property type="entry name" value="SelB_euk"/>
    <property type="match status" value="1"/>
</dbReference>
<dbReference type="PANTHER" id="PTHR43721">
    <property type="entry name" value="ELONGATION FACTOR TU-RELATED"/>
    <property type="match status" value="1"/>
</dbReference>
<feature type="region of interest" description="Disordered" evidence="3">
    <location>
        <begin position="569"/>
        <end position="594"/>
    </location>
</feature>
<dbReference type="InterPro" id="IPR009000">
    <property type="entry name" value="Transl_B-barrel_sf"/>
</dbReference>
<comment type="subcellular location">
    <subcellularLocation>
        <location evidence="1">Plastid</location>
        <location evidence="1">Chloroplast</location>
    </subcellularLocation>
</comment>
<dbReference type="CDD" id="cd03696">
    <property type="entry name" value="SelB_II"/>
    <property type="match status" value="1"/>
</dbReference>
<organism evidence="5">
    <name type="scientific">Aureoumbra lagunensis</name>
    <dbReference type="NCBI Taxonomy" id="44058"/>
    <lineage>
        <taxon>Eukaryota</taxon>
        <taxon>Sar</taxon>
        <taxon>Stramenopiles</taxon>
        <taxon>Ochrophyta</taxon>
        <taxon>Pelagophyceae</taxon>
        <taxon>Pelagomonadales</taxon>
        <taxon>Aureoumbra</taxon>
    </lineage>
</organism>
<dbReference type="Pfam" id="PF00009">
    <property type="entry name" value="GTP_EFTU"/>
    <property type="match status" value="1"/>
</dbReference>
<dbReference type="GO" id="GO:0003924">
    <property type="term" value="F:GTPase activity"/>
    <property type="evidence" value="ECO:0007669"/>
    <property type="project" value="InterPro"/>
</dbReference>
<dbReference type="InterPro" id="IPR049394">
    <property type="entry name" value="eEFSec_C"/>
</dbReference>
<dbReference type="PANTHER" id="PTHR43721:SF11">
    <property type="entry name" value="SELENOCYSTEINE-SPECIFIC ELONGATION FACTOR"/>
    <property type="match status" value="1"/>
</dbReference>
<dbReference type="GO" id="GO:0005525">
    <property type="term" value="F:GTP binding"/>
    <property type="evidence" value="ECO:0007669"/>
    <property type="project" value="InterPro"/>
</dbReference>
<dbReference type="EMBL" id="HBIJ01021409">
    <property type="protein sequence ID" value="CAE0373089.1"/>
    <property type="molecule type" value="Transcribed_RNA"/>
</dbReference>
<dbReference type="GO" id="GO:0009507">
    <property type="term" value="C:chloroplast"/>
    <property type="evidence" value="ECO:0007669"/>
    <property type="project" value="UniProtKB-SubCell"/>
</dbReference>
<dbReference type="Pfam" id="PF21208">
    <property type="entry name" value="euk_SelB_III"/>
    <property type="match status" value="1"/>
</dbReference>
<feature type="domain" description="Tr-type G" evidence="4">
    <location>
        <begin position="4"/>
        <end position="217"/>
    </location>
</feature>
<reference evidence="5" key="1">
    <citation type="submission" date="2021-01" db="EMBL/GenBank/DDBJ databases">
        <authorList>
            <person name="Corre E."/>
            <person name="Pelletier E."/>
            <person name="Niang G."/>
            <person name="Scheremetjew M."/>
            <person name="Finn R."/>
            <person name="Kale V."/>
            <person name="Holt S."/>
            <person name="Cochrane G."/>
            <person name="Meng A."/>
            <person name="Brown T."/>
            <person name="Cohen L."/>
        </authorList>
    </citation>
    <scope>NUCLEOTIDE SEQUENCE</scope>
    <source>
        <strain evidence="5">CCMP1510</strain>
    </source>
</reference>
<evidence type="ECO:0000256" key="2">
    <source>
        <dbReference type="ARBA" id="ARBA00021392"/>
    </source>
</evidence>
<dbReference type="SUPFAM" id="SSF50447">
    <property type="entry name" value="Translation proteins"/>
    <property type="match status" value="1"/>
</dbReference>
<dbReference type="PROSITE" id="PS51722">
    <property type="entry name" value="G_TR_2"/>
    <property type="match status" value="1"/>
</dbReference>
<dbReference type="Gene3D" id="2.40.30.10">
    <property type="entry name" value="Translation factors"/>
    <property type="match status" value="1"/>
</dbReference>
<dbReference type="FunFam" id="2.40.30.10:FF:000052">
    <property type="entry name" value="Selenocysteine-specific elongation factor EF-Sec"/>
    <property type="match status" value="1"/>
</dbReference>
<proteinExistence type="predicted"/>
<evidence type="ECO:0000256" key="3">
    <source>
        <dbReference type="SAM" id="MobiDB-lite"/>
    </source>
</evidence>
<dbReference type="AlphaFoldDB" id="A0A6S8F4L4"/>
<dbReference type="Gene3D" id="3.40.50.300">
    <property type="entry name" value="P-loop containing nucleotide triphosphate hydrolases"/>
    <property type="match status" value="1"/>
</dbReference>